<dbReference type="EMBL" id="JAKLMC020000027">
    <property type="protein sequence ID" value="KAK5950322.1"/>
    <property type="molecule type" value="Genomic_DNA"/>
</dbReference>
<feature type="compositionally biased region" description="Basic and acidic residues" evidence="1">
    <location>
        <begin position="167"/>
        <end position="177"/>
    </location>
</feature>
<gene>
    <name evidence="2" type="ORF">OHC33_008541</name>
</gene>
<accession>A0AAN8EGL6</accession>
<feature type="compositionally biased region" description="Polar residues" evidence="1">
    <location>
        <begin position="1"/>
        <end position="11"/>
    </location>
</feature>
<feature type="region of interest" description="Disordered" evidence="1">
    <location>
        <begin position="1"/>
        <end position="120"/>
    </location>
</feature>
<organism evidence="2 3">
    <name type="scientific">Knufia fluminis</name>
    <dbReference type="NCBI Taxonomy" id="191047"/>
    <lineage>
        <taxon>Eukaryota</taxon>
        <taxon>Fungi</taxon>
        <taxon>Dikarya</taxon>
        <taxon>Ascomycota</taxon>
        <taxon>Pezizomycotina</taxon>
        <taxon>Eurotiomycetes</taxon>
        <taxon>Chaetothyriomycetidae</taxon>
        <taxon>Chaetothyriales</taxon>
        <taxon>Trichomeriaceae</taxon>
        <taxon>Knufia</taxon>
    </lineage>
</organism>
<dbReference type="AlphaFoldDB" id="A0AAN8EGL6"/>
<evidence type="ECO:0000313" key="2">
    <source>
        <dbReference type="EMBL" id="KAK5950322.1"/>
    </source>
</evidence>
<reference evidence="2 3" key="1">
    <citation type="submission" date="2022-12" db="EMBL/GenBank/DDBJ databases">
        <title>Genomic features and morphological characterization of a novel Knufia sp. strain isolated from spacecraft assembly facility.</title>
        <authorList>
            <person name="Teixeira M."/>
            <person name="Chander A.M."/>
            <person name="Stajich J.E."/>
            <person name="Venkateswaran K."/>
        </authorList>
    </citation>
    <scope>NUCLEOTIDE SEQUENCE [LARGE SCALE GENOMIC DNA]</scope>
    <source>
        <strain evidence="2 3">FJI-L2-BK-P2</strain>
    </source>
</reference>
<evidence type="ECO:0000313" key="3">
    <source>
        <dbReference type="Proteomes" id="UP001316803"/>
    </source>
</evidence>
<dbReference type="GO" id="GO:0019867">
    <property type="term" value="C:outer membrane"/>
    <property type="evidence" value="ECO:0007669"/>
    <property type="project" value="InterPro"/>
</dbReference>
<dbReference type="Proteomes" id="UP001316803">
    <property type="component" value="Unassembled WGS sequence"/>
</dbReference>
<dbReference type="PANTHER" id="PTHR37014">
    <property type="entry name" value="EXPRESSION LETHALITY PROTEIN HEL10, PUTATIVE (AFU_ORTHOLOGUE AFUA_1G06580)-RELATED"/>
    <property type="match status" value="1"/>
</dbReference>
<dbReference type="PANTHER" id="PTHR37014:SF10">
    <property type="entry name" value="RICH PROTEIN MS8, PUTATIVE (AFU_ORTHOLOGUE AFUA_7G05650)-RELATED"/>
    <property type="match status" value="1"/>
</dbReference>
<evidence type="ECO:0000256" key="1">
    <source>
        <dbReference type="SAM" id="MobiDB-lite"/>
    </source>
</evidence>
<sequence length="215" mass="25343">MSNQNYYSNDYPSRPDGRYHGAPQQIYGNAYSTYEPPRDDGYRHDMAVARYDEEQNRYEYDRRYPVRGRNHDEYHNDRRAGYHDEEYSPEPRRSSSRPRSRGMPEEEHKKKDHHRGKDVGATLLGGAVGAFAGHELGHNGIASTIGALVGAYGGHEFEKRHEKKKEKRDSGVEEYSKRSISRSRSRRRDDYDDDDDYDNARRRDSRHYRDSDRYD</sequence>
<protein>
    <recommendedName>
        <fullName evidence="4">Glycine zipper 2TM domain-containing protein</fullName>
    </recommendedName>
</protein>
<feature type="compositionally biased region" description="Basic and acidic residues" evidence="1">
    <location>
        <begin position="198"/>
        <end position="215"/>
    </location>
</feature>
<feature type="compositionally biased region" description="Basic and acidic residues" evidence="1">
    <location>
        <begin position="36"/>
        <end position="93"/>
    </location>
</feature>
<feature type="region of interest" description="Disordered" evidence="1">
    <location>
        <begin position="158"/>
        <end position="215"/>
    </location>
</feature>
<name>A0AAN8EGL6_9EURO</name>
<comment type="caution">
    <text evidence="2">The sequence shown here is derived from an EMBL/GenBank/DDBJ whole genome shotgun (WGS) entry which is preliminary data.</text>
</comment>
<keyword evidence="3" id="KW-1185">Reference proteome</keyword>
<evidence type="ECO:0008006" key="4">
    <source>
        <dbReference type="Google" id="ProtNLM"/>
    </source>
</evidence>
<proteinExistence type="predicted"/>